<comment type="caution">
    <text evidence="2">The sequence shown here is derived from an EMBL/GenBank/DDBJ whole genome shotgun (WGS) entry which is preliminary data.</text>
</comment>
<gene>
    <name evidence="2" type="ORF">Ataiwa_04740</name>
</gene>
<organism evidence="2 3">
    <name type="scientific">Algoriphagus taiwanensis</name>
    <dbReference type="NCBI Taxonomy" id="1445656"/>
    <lineage>
        <taxon>Bacteria</taxon>
        <taxon>Pseudomonadati</taxon>
        <taxon>Bacteroidota</taxon>
        <taxon>Cytophagia</taxon>
        <taxon>Cytophagales</taxon>
        <taxon>Cyclobacteriaceae</taxon>
        <taxon>Algoriphagus</taxon>
    </lineage>
</organism>
<dbReference type="InterPro" id="IPR018712">
    <property type="entry name" value="Tle1-like_cat"/>
</dbReference>
<dbReference type="Proteomes" id="UP001307705">
    <property type="component" value="Unassembled WGS sequence"/>
</dbReference>
<keyword evidence="3" id="KW-1185">Reference proteome</keyword>
<dbReference type="PANTHER" id="PTHR33840:SF2">
    <property type="entry name" value="TLE1 PHOSPHOLIPASE DOMAIN-CONTAINING PROTEIN"/>
    <property type="match status" value="1"/>
</dbReference>
<name>A0ABQ6PX66_9BACT</name>
<proteinExistence type="predicted"/>
<evidence type="ECO:0000313" key="2">
    <source>
        <dbReference type="EMBL" id="GMQ32202.1"/>
    </source>
</evidence>
<dbReference type="Pfam" id="PF09994">
    <property type="entry name" value="T6SS_Tle1-like_cat"/>
    <property type="match status" value="1"/>
</dbReference>
<reference evidence="2 3" key="1">
    <citation type="submission" date="2023-08" db="EMBL/GenBank/DDBJ databases">
        <title>Draft genome sequence of Algoriphagus taiwanensis.</title>
        <authorList>
            <person name="Takatani N."/>
            <person name="Hosokawa M."/>
            <person name="Sawabe T."/>
        </authorList>
    </citation>
    <scope>NUCLEOTIDE SEQUENCE [LARGE SCALE GENOMIC DNA]</scope>
    <source>
        <strain evidence="2 3">JCM 19755</strain>
    </source>
</reference>
<sequence>MGRNIVLCLDGTDNKITVNENSNVVHLFRCLQKNSNQIVYYTPGIGTLVPDWKKDNKQKLHKLKDQIFGLSLEKNVHSAYQFLMDNYLPGDQIYLFGFSRGAYTARVICGFIEMYGLAEKGNLDKAKYLYQLYTSKNFDFKLSSNVKKSITRTIEPIRFVGIWDTVSSIGNPLKPDFGYPFTKNLKNVKTVRHAVSIDEKRKLFLPYLVEQNHSDLLEVYFAGVHSDIGGSYEKEGLSKIALEWMLGEALENGILLNFDHIKHYVYGRGSNYQKPDKSLKIHDSMDLKFRLLQFLPRTEIVFGKNECGEKTFEKTTHWKINPMIRNIPDSSYLHESVFWKIKECKTNYNPINLKLNHLDLYKLAYTNKRITEYNK</sequence>
<feature type="domain" description="T6SS Phospholipase effector Tle1-like catalytic" evidence="1">
    <location>
        <begin position="3"/>
        <end position="247"/>
    </location>
</feature>
<dbReference type="EMBL" id="BTPE01000002">
    <property type="protein sequence ID" value="GMQ32202.1"/>
    <property type="molecule type" value="Genomic_DNA"/>
</dbReference>
<dbReference type="RefSeq" id="WP_338227014.1">
    <property type="nucleotide sequence ID" value="NZ_BTPE01000002.1"/>
</dbReference>
<accession>A0ABQ6PX66</accession>
<protein>
    <submittedName>
        <fullName evidence="2">DUF2235 domain-containing protein</fullName>
    </submittedName>
</protein>
<evidence type="ECO:0000313" key="3">
    <source>
        <dbReference type="Proteomes" id="UP001307705"/>
    </source>
</evidence>
<dbReference type="PANTHER" id="PTHR33840">
    <property type="match status" value="1"/>
</dbReference>
<evidence type="ECO:0000259" key="1">
    <source>
        <dbReference type="Pfam" id="PF09994"/>
    </source>
</evidence>